<accession>A0A2G9ZMX0</accession>
<dbReference type="Proteomes" id="UP000230729">
    <property type="component" value="Unassembled WGS sequence"/>
</dbReference>
<reference evidence="2 3" key="1">
    <citation type="submission" date="2017-09" db="EMBL/GenBank/DDBJ databases">
        <title>Depth-based differentiation of microbial function through sediment-hosted aquifers and enrichment of novel symbionts in the deep terrestrial subsurface.</title>
        <authorList>
            <person name="Probst A.J."/>
            <person name="Ladd B."/>
            <person name="Jarett J.K."/>
            <person name="Geller-Mcgrath D.E."/>
            <person name="Sieber C.M."/>
            <person name="Emerson J.B."/>
            <person name="Anantharaman K."/>
            <person name="Thomas B.C."/>
            <person name="Malmstrom R."/>
            <person name="Stieglmeier M."/>
            <person name="Klingl A."/>
            <person name="Woyke T."/>
            <person name="Ryan C.M."/>
            <person name="Banfield J.F."/>
        </authorList>
    </citation>
    <scope>NUCLEOTIDE SEQUENCE [LARGE SCALE GENOMIC DNA]</scope>
    <source>
        <strain evidence="2">CG23_combo_of_CG06-09_8_20_14_all_49_15</strain>
    </source>
</reference>
<sequence length="187" mass="21915">MSHNFELKARVQYDGGYIKEKKDRKSCLIDKLNNLLQALEKNHDLFSNLLPEIKIPVLADGYIKLIMDIIKKLDNINNQSIHLCSNFCHVMGQLNSFLAAFNVFQTATNDFRAEKKEKNLKILMNALSDIWKYLDLCRRQDHFFEQELFNEQGFFSEKQDNGLLVHEKNVSDYIAYCLNHFHPADQN</sequence>
<evidence type="ECO:0000313" key="3">
    <source>
        <dbReference type="Proteomes" id="UP000230729"/>
    </source>
</evidence>
<dbReference type="AlphaFoldDB" id="A0A2G9ZMX0"/>
<feature type="coiled-coil region" evidence="1">
    <location>
        <begin position="18"/>
        <end position="49"/>
    </location>
</feature>
<gene>
    <name evidence="2" type="ORF">COX22_01845</name>
</gene>
<protein>
    <submittedName>
        <fullName evidence="2">Uncharacterized protein</fullName>
    </submittedName>
</protein>
<name>A0A2G9ZMX0_9BACT</name>
<organism evidence="2 3">
    <name type="scientific">Candidatus Falkowbacteria bacterium CG23_combo_of_CG06-09_8_20_14_all_49_15</name>
    <dbReference type="NCBI Taxonomy" id="1974572"/>
    <lineage>
        <taxon>Bacteria</taxon>
        <taxon>Candidatus Falkowiibacteriota</taxon>
    </lineage>
</organism>
<keyword evidence="1" id="KW-0175">Coiled coil</keyword>
<proteinExistence type="predicted"/>
<comment type="caution">
    <text evidence="2">The sequence shown here is derived from an EMBL/GenBank/DDBJ whole genome shotgun (WGS) entry which is preliminary data.</text>
</comment>
<dbReference type="EMBL" id="PCSD01000038">
    <property type="protein sequence ID" value="PIP33910.1"/>
    <property type="molecule type" value="Genomic_DNA"/>
</dbReference>
<evidence type="ECO:0000256" key="1">
    <source>
        <dbReference type="SAM" id="Coils"/>
    </source>
</evidence>
<evidence type="ECO:0000313" key="2">
    <source>
        <dbReference type="EMBL" id="PIP33910.1"/>
    </source>
</evidence>